<keyword evidence="3 6" id="KW-1133">Transmembrane helix</keyword>
<gene>
    <name evidence="8" type="primary">6052265</name>
    <name evidence="7" type="ORF">CpipJ_CPIJ018430</name>
</gene>
<accession>B0XFY9</accession>
<dbReference type="GO" id="GO:0016020">
    <property type="term" value="C:membrane"/>
    <property type="evidence" value="ECO:0007669"/>
    <property type="project" value="UniProtKB-SubCell"/>
</dbReference>
<dbReference type="SUPFAM" id="SSF103473">
    <property type="entry name" value="MFS general substrate transporter"/>
    <property type="match status" value="1"/>
</dbReference>
<keyword evidence="4 6" id="KW-0472">Membrane</keyword>
<evidence type="ECO:0000256" key="4">
    <source>
        <dbReference type="ARBA" id="ARBA00023136"/>
    </source>
</evidence>
<reference evidence="7" key="1">
    <citation type="submission" date="2007-03" db="EMBL/GenBank/DDBJ databases">
        <title>Annotation of Culex pipiens quinquefasciatus.</title>
        <authorList>
            <consortium name="The Broad Institute Genome Sequencing Platform"/>
            <person name="Atkinson P.W."/>
            <person name="Hemingway J."/>
            <person name="Christensen B.M."/>
            <person name="Higgs S."/>
            <person name="Kodira C."/>
            <person name="Hannick L."/>
            <person name="Megy K."/>
            <person name="O'Leary S."/>
            <person name="Pearson M."/>
            <person name="Haas B.J."/>
            <person name="Mauceli E."/>
            <person name="Wortman J.R."/>
            <person name="Lee N.H."/>
            <person name="Guigo R."/>
            <person name="Stanke M."/>
            <person name="Alvarado L."/>
            <person name="Amedeo P."/>
            <person name="Antoine C.H."/>
            <person name="Arensburger P."/>
            <person name="Bidwell S.L."/>
            <person name="Crawford M."/>
            <person name="Camaro F."/>
            <person name="Devon K."/>
            <person name="Engels R."/>
            <person name="Hammond M."/>
            <person name="Howarth C."/>
            <person name="Koehrsen M."/>
            <person name="Lawson D."/>
            <person name="Montgomery P."/>
            <person name="Nene V."/>
            <person name="Nusbaum C."/>
            <person name="Puiu D."/>
            <person name="Romero-Severson J."/>
            <person name="Severson D.W."/>
            <person name="Shumway M."/>
            <person name="Sisk P."/>
            <person name="Stolte C."/>
            <person name="Zeng Q."/>
            <person name="Eisenstadt E."/>
            <person name="Fraser-Liggett C."/>
            <person name="Strausberg R."/>
            <person name="Galagan J."/>
            <person name="Birren B."/>
            <person name="Collins F.H."/>
        </authorList>
    </citation>
    <scope>NUCLEOTIDE SEQUENCE [LARGE SCALE GENOMIC DNA]</scope>
    <source>
        <strain evidence="7">JHB</strain>
    </source>
</reference>
<dbReference type="Proteomes" id="UP000002320">
    <property type="component" value="Unassembled WGS sequence"/>
</dbReference>
<keyword evidence="9" id="KW-1185">Reference proteome</keyword>
<evidence type="ECO:0000256" key="5">
    <source>
        <dbReference type="SAM" id="MobiDB-lite"/>
    </source>
</evidence>
<comment type="subcellular location">
    <subcellularLocation>
        <location evidence="1">Membrane</location>
        <topology evidence="1">Multi-pass membrane protein</topology>
    </subcellularLocation>
</comment>
<evidence type="ECO:0000256" key="1">
    <source>
        <dbReference type="ARBA" id="ARBA00004141"/>
    </source>
</evidence>
<dbReference type="KEGG" id="cqu:CpipJ_CPIJ018430"/>
<dbReference type="VEuPathDB" id="VectorBase:CQUJHB008781"/>
<evidence type="ECO:0000256" key="6">
    <source>
        <dbReference type="SAM" id="Phobius"/>
    </source>
</evidence>
<dbReference type="eggNOG" id="KOG3574">
    <property type="taxonomic scope" value="Eukaryota"/>
</dbReference>
<feature type="region of interest" description="Disordered" evidence="5">
    <location>
        <begin position="325"/>
        <end position="352"/>
    </location>
</feature>
<dbReference type="Pfam" id="PF13000">
    <property type="entry name" value="Acatn"/>
    <property type="match status" value="1"/>
</dbReference>
<feature type="transmembrane region" description="Helical" evidence="6">
    <location>
        <begin position="230"/>
        <end position="252"/>
    </location>
</feature>
<sequence>MPLDIYEHLEKNPRLGPEFRIHRNWLKRFDMPLAPMYRHWVIQWPLGTGPSVPGGLGHNHGQRRLEDSNKPASDCNGTSTIKKQNPTGVRKRHAKEEQLLVAKQTSAGVVHEEGKHERSDLRCDWAKIAILFLLYLLLGIPIGLAAAIPMMLQNRGASYKQQVRVDGWAGDASYLDGPAQYLIGLFMLILSLHVNRWLGNSEGDEVVSYIAANIPILTGIFFALNSSPLIPYQIALTMLAAAVVWFTPAMIYDHHVPDPAVDGTYMALLNTLSNLGGNWPITVVLWNVDVLTGDRAVAGAGVRVCDSVWTVAAVQSVVFHEKQGQVASEDAENEQVSELDGSNRADGVDDTSADGWTEQIKATPSLINRSIASDELPGDFLTKPIQQKIITTRQQRLAQPTKQPFTMNKLYPQHKRLSIKRSLRCRQCDHNVTNQDQLRGYPAAEANQSNHQRHDHHNNPRMVQQSVNITFRLHFFNQNRNRPVSGILSNEASIANVFAFY</sequence>
<dbReference type="VEuPathDB" id="VectorBase:CQUJHB016844"/>
<organism>
    <name type="scientific">Culex quinquefasciatus</name>
    <name type="common">Southern house mosquito</name>
    <name type="synonym">Culex pungens</name>
    <dbReference type="NCBI Taxonomy" id="7176"/>
    <lineage>
        <taxon>Eukaryota</taxon>
        <taxon>Metazoa</taxon>
        <taxon>Ecdysozoa</taxon>
        <taxon>Arthropoda</taxon>
        <taxon>Hexapoda</taxon>
        <taxon>Insecta</taxon>
        <taxon>Pterygota</taxon>
        <taxon>Neoptera</taxon>
        <taxon>Endopterygota</taxon>
        <taxon>Diptera</taxon>
        <taxon>Nematocera</taxon>
        <taxon>Culicoidea</taxon>
        <taxon>Culicidae</taxon>
        <taxon>Culicinae</taxon>
        <taxon>Culicini</taxon>
        <taxon>Culex</taxon>
        <taxon>Culex</taxon>
    </lineage>
</organism>
<dbReference type="VEuPathDB" id="VectorBase:CQUJHB014262"/>
<dbReference type="InParanoid" id="B0XFY9"/>
<feature type="transmembrane region" description="Helical" evidence="6">
    <location>
        <begin position="206"/>
        <end position="224"/>
    </location>
</feature>
<protein>
    <submittedName>
        <fullName evidence="7 8">Dynactin P62 subunit</fullName>
    </submittedName>
</protein>
<dbReference type="GO" id="GO:0008521">
    <property type="term" value="F:acetyl-CoA transmembrane transporter activity"/>
    <property type="evidence" value="ECO:0007669"/>
    <property type="project" value="InterPro"/>
</dbReference>
<feature type="transmembrane region" description="Helical" evidence="6">
    <location>
        <begin position="128"/>
        <end position="152"/>
    </location>
</feature>
<dbReference type="PANTHER" id="PTHR12778">
    <property type="entry name" value="SOLUTE CARRIER FAMILY 33 ACETYL-COA TRANSPORTER -RELATED"/>
    <property type="match status" value="1"/>
</dbReference>
<dbReference type="InterPro" id="IPR024371">
    <property type="entry name" value="AcetylCoA_trans_1-like"/>
</dbReference>
<evidence type="ECO:0000256" key="3">
    <source>
        <dbReference type="ARBA" id="ARBA00022989"/>
    </source>
</evidence>
<feature type="region of interest" description="Disordered" evidence="5">
    <location>
        <begin position="53"/>
        <end position="93"/>
    </location>
</feature>
<dbReference type="eggNOG" id="KOG3896">
    <property type="taxonomic scope" value="Eukaryota"/>
</dbReference>
<dbReference type="VEuPathDB" id="VectorBase:CPIJ018430"/>
<evidence type="ECO:0000256" key="2">
    <source>
        <dbReference type="ARBA" id="ARBA00022692"/>
    </source>
</evidence>
<dbReference type="EnsemblMetazoa" id="CPIJ018430-RA">
    <property type="protein sequence ID" value="CPIJ018430-PA"/>
    <property type="gene ID" value="CPIJ018430"/>
</dbReference>
<name>B0XFY9_CULQU</name>
<dbReference type="EMBL" id="DS232971">
    <property type="protein sequence ID" value="EDS27108.1"/>
    <property type="molecule type" value="Genomic_DNA"/>
</dbReference>
<dbReference type="OrthoDB" id="6415790at2759"/>
<dbReference type="PANTHER" id="PTHR12778:SF9">
    <property type="entry name" value="ACETYL-COENZYME A TRANSPORTER 1"/>
    <property type="match status" value="1"/>
</dbReference>
<keyword evidence="2 6" id="KW-0812">Transmembrane</keyword>
<dbReference type="InterPro" id="IPR036259">
    <property type="entry name" value="MFS_trans_sf"/>
</dbReference>
<dbReference type="GO" id="GO:0035348">
    <property type="term" value="P:acetyl-CoA transmembrane transport"/>
    <property type="evidence" value="ECO:0007669"/>
    <property type="project" value="InterPro"/>
</dbReference>
<evidence type="ECO:0000313" key="7">
    <source>
        <dbReference type="EMBL" id="EDS27108.1"/>
    </source>
</evidence>
<feature type="transmembrane region" description="Helical" evidence="6">
    <location>
        <begin position="172"/>
        <end position="194"/>
    </location>
</feature>
<dbReference type="HOGENOM" id="CLU_585616_0_0_1"/>
<feature type="compositionally biased region" description="Polar residues" evidence="5">
    <location>
        <begin position="75"/>
        <end position="87"/>
    </location>
</feature>
<dbReference type="InterPro" id="IPR004752">
    <property type="entry name" value="AmpG_permease/AT-1"/>
</dbReference>
<evidence type="ECO:0000313" key="9">
    <source>
        <dbReference type="Proteomes" id="UP000002320"/>
    </source>
</evidence>
<reference evidence="8" key="2">
    <citation type="submission" date="2020-05" db="UniProtKB">
        <authorList>
            <consortium name="EnsemblMetazoa"/>
        </authorList>
    </citation>
    <scope>IDENTIFICATION</scope>
    <source>
        <strain evidence="8">JHB</strain>
    </source>
</reference>
<evidence type="ECO:0000313" key="8">
    <source>
        <dbReference type="EnsemblMetazoa" id="CPIJ018430-PA"/>
    </source>
</evidence>
<dbReference type="AlphaFoldDB" id="B0XFY9"/>
<proteinExistence type="predicted"/>